<keyword evidence="10" id="KW-1185">Reference proteome</keyword>
<dbReference type="Pfam" id="PF02687">
    <property type="entry name" value="FtsX"/>
    <property type="match status" value="1"/>
</dbReference>
<accession>A1RQN2</accession>
<evidence type="ECO:0000256" key="2">
    <source>
        <dbReference type="ARBA" id="ARBA00022475"/>
    </source>
</evidence>
<keyword evidence="3 6" id="KW-0812">Transmembrane</keyword>
<dbReference type="KEGG" id="pis:Pisl_0080"/>
<dbReference type="RefSeq" id="WP_011761841.1">
    <property type="nucleotide sequence ID" value="NC_008701.1"/>
</dbReference>
<dbReference type="HOGENOM" id="CLU_000604_8_0_2"/>
<evidence type="ECO:0000313" key="10">
    <source>
        <dbReference type="Proteomes" id="UP000002595"/>
    </source>
</evidence>
<evidence type="ECO:0000313" key="9">
    <source>
        <dbReference type="EMBL" id="ABL87264.1"/>
    </source>
</evidence>
<dbReference type="GeneID" id="4617029"/>
<dbReference type="Pfam" id="PF12704">
    <property type="entry name" value="MacB_PCD"/>
    <property type="match status" value="1"/>
</dbReference>
<dbReference type="PANTHER" id="PTHR43738">
    <property type="entry name" value="ABC TRANSPORTER, MEMBRANE PROTEIN"/>
    <property type="match status" value="1"/>
</dbReference>
<feature type="domain" description="MacB-like periplasmic core" evidence="8">
    <location>
        <begin position="20"/>
        <end position="220"/>
    </location>
</feature>
<evidence type="ECO:0000256" key="1">
    <source>
        <dbReference type="ARBA" id="ARBA00004651"/>
    </source>
</evidence>
<dbReference type="AlphaFoldDB" id="A1RQN2"/>
<evidence type="ECO:0000259" key="8">
    <source>
        <dbReference type="Pfam" id="PF12704"/>
    </source>
</evidence>
<name>A1RQN2_PYRIL</name>
<dbReference type="eggNOG" id="arCOG02312">
    <property type="taxonomic scope" value="Archaea"/>
</dbReference>
<feature type="transmembrane region" description="Helical" evidence="6">
    <location>
        <begin position="246"/>
        <end position="272"/>
    </location>
</feature>
<organism evidence="9 10">
    <name type="scientific">Pyrobaculum islandicum (strain DSM 4184 / JCM 9189 / GEO3)</name>
    <dbReference type="NCBI Taxonomy" id="384616"/>
    <lineage>
        <taxon>Archaea</taxon>
        <taxon>Thermoproteota</taxon>
        <taxon>Thermoprotei</taxon>
        <taxon>Thermoproteales</taxon>
        <taxon>Thermoproteaceae</taxon>
        <taxon>Pyrobaculum</taxon>
    </lineage>
</organism>
<reference evidence="9" key="1">
    <citation type="submission" date="2006-12" db="EMBL/GenBank/DDBJ databases">
        <title>Complete sequence of Pyrobaculum islandicum DSM 4184.</title>
        <authorList>
            <person name="Copeland A."/>
            <person name="Lucas S."/>
            <person name="Lapidus A."/>
            <person name="Barry K."/>
            <person name="Detter J.C."/>
            <person name="Glavina del Rio T."/>
            <person name="Dalin E."/>
            <person name="Tice H."/>
            <person name="Pitluck S."/>
            <person name="Meincke L."/>
            <person name="Brettin T."/>
            <person name="Bruce D."/>
            <person name="Han C."/>
            <person name="Tapia R."/>
            <person name="Gilna P."/>
            <person name="Schmutz J."/>
            <person name="Larimer F."/>
            <person name="Land M."/>
            <person name="Hauser L."/>
            <person name="Kyrpides N."/>
            <person name="Mikhailova N."/>
            <person name="Cozen A.E."/>
            <person name="Fitz-Gibbon S.T."/>
            <person name="House C.H."/>
            <person name="Saltikov C."/>
            <person name="Lowe T."/>
            <person name="Richardson P."/>
        </authorList>
    </citation>
    <scope>NUCLEOTIDE SEQUENCE [LARGE SCALE GENOMIC DNA]</scope>
    <source>
        <strain evidence="9">DSM 4184</strain>
    </source>
</reference>
<evidence type="ECO:0008006" key="11">
    <source>
        <dbReference type="Google" id="ProtNLM"/>
    </source>
</evidence>
<dbReference type="Proteomes" id="UP000002595">
    <property type="component" value="Chromosome"/>
</dbReference>
<dbReference type="InterPro" id="IPR025857">
    <property type="entry name" value="MacB_PCD"/>
</dbReference>
<dbReference type="InterPro" id="IPR003838">
    <property type="entry name" value="ABC3_permease_C"/>
</dbReference>
<sequence>MLPDLARLAWQSVRERAGRSALAAMGVFVAFLALAVALSVGEMAKSAVESAFQQLGLNTVWVMAQRGYFTEADAATATAVAKEGVVIPIAQDFGRLRLPDGTERAVTVYYIPPQYLGLLLPKEALRSGQLYVGGPLVMVNSRVRTAGDMPVAPGSPMTLTRSDGSVVEVVAAGVFESTGFIGAADVLADNALYPERRYIILYIVARSPQAAEALAQALRPYFPDAVVITPQTLARQIGRLASVAQIGLGALAGISSLVTAMWLYDTVTISILQRTKEIGIMRAVGFKRRHVMAMLLLETFIVVGAGVLAALPILAAASAIPISLGPGVYLKLAISPIAVGAAAAVVIGANILGVLVPAYRASRLNIVDALRYE</sequence>
<dbReference type="EMBL" id="CP000504">
    <property type="protein sequence ID" value="ABL87264.1"/>
    <property type="molecule type" value="Genomic_DNA"/>
</dbReference>
<keyword evidence="2" id="KW-1003">Cell membrane</keyword>
<keyword evidence="4 6" id="KW-1133">Transmembrane helix</keyword>
<dbReference type="InterPro" id="IPR051125">
    <property type="entry name" value="ABC-4/HrtB_transporter"/>
</dbReference>
<evidence type="ECO:0000256" key="4">
    <source>
        <dbReference type="ARBA" id="ARBA00022989"/>
    </source>
</evidence>
<proteinExistence type="predicted"/>
<dbReference type="STRING" id="384616.Pisl_0080"/>
<feature type="domain" description="ABC3 transporter permease C-terminal" evidence="7">
    <location>
        <begin position="251"/>
        <end position="366"/>
    </location>
</feature>
<evidence type="ECO:0000256" key="5">
    <source>
        <dbReference type="ARBA" id="ARBA00023136"/>
    </source>
</evidence>
<dbReference type="OrthoDB" id="11469at2157"/>
<dbReference type="GO" id="GO:0005886">
    <property type="term" value="C:plasma membrane"/>
    <property type="evidence" value="ECO:0007669"/>
    <property type="project" value="UniProtKB-SubCell"/>
</dbReference>
<feature type="transmembrane region" description="Helical" evidence="6">
    <location>
        <begin position="21"/>
        <end position="40"/>
    </location>
</feature>
<evidence type="ECO:0000256" key="6">
    <source>
        <dbReference type="SAM" id="Phobius"/>
    </source>
</evidence>
<gene>
    <name evidence="9" type="ordered locus">Pisl_0080</name>
</gene>
<feature type="transmembrane region" description="Helical" evidence="6">
    <location>
        <begin position="332"/>
        <end position="356"/>
    </location>
</feature>
<comment type="subcellular location">
    <subcellularLocation>
        <location evidence="1">Cell membrane</location>
        <topology evidence="1">Multi-pass membrane protein</topology>
    </subcellularLocation>
</comment>
<keyword evidence="5 6" id="KW-0472">Membrane</keyword>
<feature type="transmembrane region" description="Helical" evidence="6">
    <location>
        <begin position="293"/>
        <end position="320"/>
    </location>
</feature>
<protein>
    <recommendedName>
        <fullName evidence="11">ABC3 transporter permease protein domain-containing protein</fullName>
    </recommendedName>
</protein>
<evidence type="ECO:0000256" key="3">
    <source>
        <dbReference type="ARBA" id="ARBA00022692"/>
    </source>
</evidence>
<dbReference type="PANTHER" id="PTHR43738:SF2">
    <property type="entry name" value="ABC TRANSPORTER PERMEASE"/>
    <property type="match status" value="1"/>
</dbReference>
<evidence type="ECO:0000259" key="7">
    <source>
        <dbReference type="Pfam" id="PF02687"/>
    </source>
</evidence>